<dbReference type="EMBL" id="GBRH01195189">
    <property type="protein sequence ID" value="JAE02707.1"/>
    <property type="molecule type" value="Transcribed_RNA"/>
</dbReference>
<proteinExistence type="predicted"/>
<dbReference type="GO" id="GO:0010105">
    <property type="term" value="P:negative regulation of ethylene-activated signaling pathway"/>
    <property type="evidence" value="ECO:0007669"/>
    <property type="project" value="InterPro"/>
</dbReference>
<accession>A0A0A9ERI1</accession>
<keyword evidence="1" id="KW-0732">Signal</keyword>
<feature type="chain" id="PRO_5002061967" evidence="1">
    <location>
        <begin position="19"/>
        <end position="97"/>
    </location>
</feature>
<dbReference type="InterPro" id="IPR044631">
    <property type="entry name" value="ETO1-like"/>
</dbReference>
<dbReference type="AlphaFoldDB" id="A0A0A9ERI1"/>
<name>A0A0A9ERI1_ARUDO</name>
<organism evidence="2">
    <name type="scientific">Arundo donax</name>
    <name type="common">Giant reed</name>
    <name type="synonym">Donax arundinaceus</name>
    <dbReference type="NCBI Taxonomy" id="35708"/>
    <lineage>
        <taxon>Eukaryota</taxon>
        <taxon>Viridiplantae</taxon>
        <taxon>Streptophyta</taxon>
        <taxon>Embryophyta</taxon>
        <taxon>Tracheophyta</taxon>
        <taxon>Spermatophyta</taxon>
        <taxon>Magnoliopsida</taxon>
        <taxon>Liliopsida</taxon>
        <taxon>Poales</taxon>
        <taxon>Poaceae</taxon>
        <taxon>PACMAD clade</taxon>
        <taxon>Arundinoideae</taxon>
        <taxon>Arundineae</taxon>
        <taxon>Arundo</taxon>
    </lineage>
</organism>
<evidence type="ECO:0000313" key="2">
    <source>
        <dbReference type="EMBL" id="JAE02707.1"/>
    </source>
</evidence>
<dbReference type="PANTHER" id="PTHR44203">
    <property type="entry name" value="ETO1-RELATED"/>
    <property type="match status" value="1"/>
</dbReference>
<reference evidence="2" key="1">
    <citation type="submission" date="2014-09" db="EMBL/GenBank/DDBJ databases">
        <authorList>
            <person name="Magalhaes I.L.F."/>
            <person name="Oliveira U."/>
            <person name="Santos F.R."/>
            <person name="Vidigal T.H.D.A."/>
            <person name="Brescovit A.D."/>
            <person name="Santos A.J."/>
        </authorList>
    </citation>
    <scope>NUCLEOTIDE SEQUENCE</scope>
    <source>
        <tissue evidence="2">Shoot tissue taken approximately 20 cm above the soil surface</tissue>
    </source>
</reference>
<sequence>MVGHASFLLYCLLSEVAMNIDPRTETTACLSEKLVQLAVTPAQKQIAFHQLGCIRLLRKEYTEAEHRFEIAFSAGHVYSIAGLARIAGIQGKKGSSL</sequence>
<dbReference type="PANTHER" id="PTHR44203:SF2">
    <property type="entry name" value="ETO1-LIKE PROTEIN 1"/>
    <property type="match status" value="1"/>
</dbReference>
<protein>
    <submittedName>
        <fullName evidence="2">Uncharacterized protein</fullName>
    </submittedName>
</protein>
<feature type="signal peptide" evidence="1">
    <location>
        <begin position="1"/>
        <end position="18"/>
    </location>
</feature>
<evidence type="ECO:0000256" key="1">
    <source>
        <dbReference type="SAM" id="SignalP"/>
    </source>
</evidence>
<reference evidence="2" key="2">
    <citation type="journal article" date="2015" name="Data Brief">
        <title>Shoot transcriptome of the giant reed, Arundo donax.</title>
        <authorList>
            <person name="Barrero R.A."/>
            <person name="Guerrero F.D."/>
            <person name="Moolhuijzen P."/>
            <person name="Goolsby J.A."/>
            <person name="Tidwell J."/>
            <person name="Bellgard S.E."/>
            <person name="Bellgard M.I."/>
        </authorList>
    </citation>
    <scope>NUCLEOTIDE SEQUENCE</scope>
    <source>
        <tissue evidence="2">Shoot tissue taken approximately 20 cm above the soil surface</tissue>
    </source>
</reference>